<dbReference type="EMBL" id="FN422398">
    <property type="protein sequence ID" value="CAZ66142.1"/>
    <property type="molecule type" value="Genomic_DNA"/>
</dbReference>
<dbReference type="OrthoDB" id="35532at10239"/>
<evidence type="ECO:0000313" key="1">
    <source>
        <dbReference type="EMBL" id="CAZ66142.1"/>
    </source>
</evidence>
<name>C8ZKA0_9CAUD</name>
<sequence length="89" mass="9977">MIAAFNAFFAFFAALFRGATNLAEAAENMSRYAKDESEFFNENAEASRDRRRVESRAAHAQLVRDLGISEDIAEIQSERRTKRATGAKS</sequence>
<accession>C8ZKA0</accession>
<dbReference type="Proteomes" id="UP000002615">
    <property type="component" value="Segment"/>
</dbReference>
<dbReference type="RefSeq" id="YP_003358283.1">
    <property type="nucleotide sequence ID" value="NC_013691.1"/>
</dbReference>
<keyword evidence="2" id="KW-1185">Reference proteome</keyword>
<dbReference type="KEGG" id="vg:8684468"/>
<reference evidence="2" key="1">
    <citation type="journal article" date="2010" name="Virology">
        <title>Molecular and physiological analysis of three Pseudomonas aeruginosa phages belonging to the "N4-like viruses".</title>
        <authorList>
            <person name="Ceyssens P.J."/>
            <person name="Brabban A."/>
            <person name="Rogge L."/>
            <person name="Lewis M.S."/>
            <person name="Pickard D."/>
            <person name="Goulding D."/>
            <person name="Dougan G."/>
            <person name="Nob en J.P."/>
            <person name="Kropinski A."/>
            <person name="Kutter E."/>
            <person name="Lavigne R."/>
        </authorList>
    </citation>
    <scope>NUCLEOTIDE SEQUENCE [LARGE SCALE GENOMIC DNA]</scope>
</reference>
<protein>
    <submittedName>
        <fullName evidence="1">Uncharacterized protein</fullName>
    </submittedName>
</protein>
<organism evidence="1 2">
    <name type="scientific">Pseudomonas phage LUZ7</name>
    <dbReference type="NCBI Taxonomy" id="655097"/>
    <lineage>
        <taxon>Viruses</taxon>
        <taxon>Duplodnaviria</taxon>
        <taxon>Heunggongvirae</taxon>
        <taxon>Uroviricota</taxon>
        <taxon>Caudoviricetes</taxon>
        <taxon>Schitoviridae</taxon>
        <taxon>Migulavirinae</taxon>
        <taxon>Luzseptimavirus</taxon>
        <taxon>Luzseptimavirus LUZ7</taxon>
    </lineage>
</organism>
<evidence type="ECO:0000313" key="2">
    <source>
        <dbReference type="Proteomes" id="UP000002615"/>
    </source>
</evidence>
<dbReference type="GeneID" id="8684468"/>
<proteinExistence type="predicted"/>